<proteinExistence type="predicted"/>
<keyword evidence="2" id="KW-1185">Reference proteome</keyword>
<name>A0A518I5K1_9PLAN</name>
<evidence type="ECO:0000313" key="1">
    <source>
        <dbReference type="EMBL" id="QDV48357.1"/>
    </source>
</evidence>
<dbReference type="KEGG" id="gfm:Enr17x_03690"/>
<dbReference type="EMBL" id="CP037452">
    <property type="protein sequence ID" value="QDV48357.1"/>
    <property type="molecule type" value="Genomic_DNA"/>
</dbReference>
<sequence>MIVYVPEHGVNPCAQACFHRQVQEEIEGFVSNAILQIVETDAQCLGHHPLAVCGIFGEKLPKM</sequence>
<accession>A0A518I5K1</accession>
<evidence type="ECO:0000313" key="2">
    <source>
        <dbReference type="Proteomes" id="UP000318313"/>
    </source>
</evidence>
<dbReference type="AlphaFoldDB" id="A0A518I5K1"/>
<reference evidence="1 2" key="1">
    <citation type="submission" date="2019-03" db="EMBL/GenBank/DDBJ databases">
        <title>Deep-cultivation of Planctomycetes and their phenomic and genomic characterization uncovers novel biology.</title>
        <authorList>
            <person name="Wiegand S."/>
            <person name="Jogler M."/>
            <person name="Boedeker C."/>
            <person name="Pinto D."/>
            <person name="Vollmers J."/>
            <person name="Rivas-Marin E."/>
            <person name="Kohn T."/>
            <person name="Peeters S.H."/>
            <person name="Heuer A."/>
            <person name="Rast P."/>
            <person name="Oberbeckmann S."/>
            <person name="Bunk B."/>
            <person name="Jeske O."/>
            <person name="Meyerdierks A."/>
            <person name="Storesund J.E."/>
            <person name="Kallscheuer N."/>
            <person name="Luecker S."/>
            <person name="Lage O.M."/>
            <person name="Pohl T."/>
            <person name="Merkel B.J."/>
            <person name="Hornburger P."/>
            <person name="Mueller R.-W."/>
            <person name="Bruemmer F."/>
            <person name="Labrenz M."/>
            <person name="Spormann A.M."/>
            <person name="Op den Camp H."/>
            <person name="Overmann J."/>
            <person name="Amann R."/>
            <person name="Jetten M.S.M."/>
            <person name="Mascher T."/>
            <person name="Medema M.H."/>
            <person name="Devos D.P."/>
            <person name="Kaster A.-K."/>
            <person name="Ovreas L."/>
            <person name="Rohde M."/>
            <person name="Galperin M.Y."/>
            <person name="Jogler C."/>
        </authorList>
    </citation>
    <scope>NUCLEOTIDE SEQUENCE [LARGE SCALE GENOMIC DNA]</scope>
    <source>
        <strain evidence="1 2">Enr17</strain>
    </source>
</reference>
<organism evidence="1 2">
    <name type="scientific">Gimesia fumaroli</name>
    <dbReference type="NCBI Taxonomy" id="2527976"/>
    <lineage>
        <taxon>Bacteria</taxon>
        <taxon>Pseudomonadati</taxon>
        <taxon>Planctomycetota</taxon>
        <taxon>Planctomycetia</taxon>
        <taxon>Planctomycetales</taxon>
        <taxon>Planctomycetaceae</taxon>
        <taxon>Gimesia</taxon>
    </lineage>
</organism>
<gene>
    <name evidence="1" type="ORF">Enr17x_03690</name>
</gene>
<dbReference type="Proteomes" id="UP000318313">
    <property type="component" value="Chromosome"/>
</dbReference>
<protein>
    <submittedName>
        <fullName evidence="1">Uncharacterized protein</fullName>
    </submittedName>
</protein>